<dbReference type="GeneTree" id="ENSGT00530000063186"/>
<proteinExistence type="inferred from homology"/>
<dbReference type="FunFam" id="1.50.10.10:FF:000012">
    <property type="entry name" value="LanC-like protein 3"/>
    <property type="match status" value="1"/>
</dbReference>
<dbReference type="GeneID" id="100187427"/>
<feature type="binding site" evidence="3">
    <location>
        <position position="287"/>
    </location>
    <ligand>
        <name>Zn(2+)</name>
        <dbReference type="ChEBI" id="CHEBI:29105"/>
    </ligand>
</feature>
<keyword evidence="6" id="KW-1185">Reference proteome</keyword>
<organism evidence="5 6">
    <name type="scientific">Ciona intestinalis</name>
    <name type="common">Transparent sea squirt</name>
    <name type="synonym">Ascidia intestinalis</name>
    <dbReference type="NCBI Taxonomy" id="7719"/>
    <lineage>
        <taxon>Eukaryota</taxon>
        <taxon>Metazoa</taxon>
        <taxon>Chordata</taxon>
        <taxon>Tunicata</taxon>
        <taxon>Ascidiacea</taxon>
        <taxon>Phlebobranchia</taxon>
        <taxon>Cionidae</taxon>
        <taxon>Ciona</taxon>
    </lineage>
</organism>
<dbReference type="RefSeq" id="XP_026696074.1">
    <property type="nucleotide sequence ID" value="XM_026840273.1"/>
</dbReference>
<protein>
    <recommendedName>
        <fullName evidence="2">LanC-like protein 3</fullName>
    </recommendedName>
</protein>
<feature type="binding site" evidence="3">
    <location>
        <position position="335"/>
    </location>
    <ligand>
        <name>Zn(2+)</name>
        <dbReference type="ChEBI" id="CHEBI:29105"/>
    </ligand>
</feature>
<evidence type="ECO:0000313" key="6">
    <source>
        <dbReference type="Proteomes" id="UP000008144"/>
    </source>
</evidence>
<reference evidence="6" key="1">
    <citation type="journal article" date="2002" name="Science">
        <title>The draft genome of Ciona intestinalis: insights into chordate and vertebrate origins.</title>
        <authorList>
            <person name="Dehal P."/>
            <person name="Satou Y."/>
            <person name="Campbell R.K."/>
            <person name="Chapman J."/>
            <person name="Degnan B."/>
            <person name="De Tomaso A."/>
            <person name="Davidson B."/>
            <person name="Di Gregorio A."/>
            <person name="Gelpke M."/>
            <person name="Goodstein D.M."/>
            <person name="Harafuji N."/>
            <person name="Hastings K.E."/>
            <person name="Ho I."/>
            <person name="Hotta K."/>
            <person name="Huang W."/>
            <person name="Kawashima T."/>
            <person name="Lemaire P."/>
            <person name="Martinez D."/>
            <person name="Meinertzhagen I.A."/>
            <person name="Necula S."/>
            <person name="Nonaka M."/>
            <person name="Putnam N."/>
            <person name="Rash S."/>
            <person name="Saiga H."/>
            <person name="Satake M."/>
            <person name="Terry A."/>
            <person name="Yamada L."/>
            <person name="Wang H.G."/>
            <person name="Awazu S."/>
            <person name="Azumi K."/>
            <person name="Boore J."/>
            <person name="Branno M."/>
            <person name="Chin-Bow S."/>
            <person name="DeSantis R."/>
            <person name="Doyle S."/>
            <person name="Francino P."/>
            <person name="Keys D.N."/>
            <person name="Haga S."/>
            <person name="Hayashi H."/>
            <person name="Hino K."/>
            <person name="Imai K.S."/>
            <person name="Inaba K."/>
            <person name="Kano S."/>
            <person name="Kobayashi K."/>
            <person name="Kobayashi M."/>
            <person name="Lee B.I."/>
            <person name="Makabe K.W."/>
            <person name="Manohar C."/>
            <person name="Matassi G."/>
            <person name="Medina M."/>
            <person name="Mochizuki Y."/>
            <person name="Mount S."/>
            <person name="Morishita T."/>
            <person name="Miura S."/>
            <person name="Nakayama A."/>
            <person name="Nishizaka S."/>
            <person name="Nomoto H."/>
            <person name="Ohta F."/>
            <person name="Oishi K."/>
            <person name="Rigoutsos I."/>
            <person name="Sano M."/>
            <person name="Sasaki A."/>
            <person name="Sasakura Y."/>
            <person name="Shoguchi E."/>
            <person name="Shin-i T."/>
            <person name="Spagnuolo A."/>
            <person name="Stainier D."/>
            <person name="Suzuki M.M."/>
            <person name="Tassy O."/>
            <person name="Takatori N."/>
            <person name="Tokuoka M."/>
            <person name="Yagi K."/>
            <person name="Yoshizaki F."/>
            <person name="Wada S."/>
            <person name="Zhang C."/>
            <person name="Hyatt P.D."/>
            <person name="Larimer F."/>
            <person name="Detter C."/>
            <person name="Doggett N."/>
            <person name="Glavina T."/>
            <person name="Hawkins T."/>
            <person name="Richardson P."/>
            <person name="Lucas S."/>
            <person name="Kohara Y."/>
            <person name="Levine M."/>
            <person name="Satoh N."/>
            <person name="Rokhsar D.S."/>
        </authorList>
    </citation>
    <scope>NUCLEOTIDE SEQUENCE [LARGE SCALE GENOMIC DNA]</scope>
</reference>
<keyword evidence="4" id="KW-0812">Transmembrane</keyword>
<evidence type="ECO:0000256" key="1">
    <source>
        <dbReference type="ARBA" id="ARBA00007179"/>
    </source>
</evidence>
<reference evidence="5" key="3">
    <citation type="submission" date="2025-09" db="UniProtKB">
        <authorList>
            <consortium name="Ensembl"/>
        </authorList>
    </citation>
    <scope>IDENTIFICATION</scope>
</reference>
<keyword evidence="4" id="KW-0472">Membrane</keyword>
<evidence type="ECO:0000256" key="2">
    <source>
        <dbReference type="ARBA" id="ARBA00074153"/>
    </source>
</evidence>
<feature type="binding site" evidence="3">
    <location>
        <position position="334"/>
    </location>
    <ligand>
        <name>Zn(2+)</name>
        <dbReference type="ChEBI" id="CHEBI:29105"/>
    </ligand>
</feature>
<dbReference type="SUPFAM" id="SSF158745">
    <property type="entry name" value="LanC-like"/>
    <property type="match status" value="1"/>
</dbReference>
<feature type="transmembrane region" description="Helical" evidence="4">
    <location>
        <begin position="50"/>
        <end position="67"/>
    </location>
</feature>
<accession>F6SJY8</accession>
<dbReference type="GO" id="GO:0005975">
    <property type="term" value="P:carbohydrate metabolic process"/>
    <property type="evidence" value="ECO:0007669"/>
    <property type="project" value="InterPro"/>
</dbReference>
<dbReference type="GO" id="GO:0046872">
    <property type="term" value="F:metal ion binding"/>
    <property type="evidence" value="ECO:0007669"/>
    <property type="project" value="UniProtKB-KW"/>
</dbReference>
<dbReference type="GO" id="GO:0031179">
    <property type="term" value="P:peptide modification"/>
    <property type="evidence" value="ECO:0007669"/>
    <property type="project" value="InterPro"/>
</dbReference>
<dbReference type="Ensembl" id="ENSCINT00000003770.3">
    <property type="protein sequence ID" value="ENSCINP00000003770.3"/>
    <property type="gene ID" value="ENSCING00000001874.3"/>
</dbReference>
<dbReference type="Proteomes" id="UP000008144">
    <property type="component" value="Unassembled WGS sequence"/>
</dbReference>
<dbReference type="Gene3D" id="1.50.10.10">
    <property type="match status" value="1"/>
</dbReference>
<dbReference type="InterPro" id="IPR012341">
    <property type="entry name" value="6hp_glycosidase-like_sf"/>
</dbReference>
<gene>
    <name evidence="5" type="primary">LOC100187427</name>
</gene>
<dbReference type="SMART" id="SM01260">
    <property type="entry name" value="LANC_like"/>
    <property type="match status" value="1"/>
</dbReference>
<evidence type="ECO:0000313" key="5">
    <source>
        <dbReference type="Ensembl" id="ENSCINP00000003770.3"/>
    </source>
</evidence>
<name>F6SJY8_CIOIN</name>
<reference evidence="5" key="2">
    <citation type="submission" date="2025-08" db="UniProtKB">
        <authorList>
            <consortium name="Ensembl"/>
        </authorList>
    </citation>
    <scope>IDENTIFICATION</scope>
</reference>
<keyword evidence="3" id="KW-0862">Zinc</keyword>
<sequence length="369" mass="41396">MSHARYFENPFLGMEPTYKDTTHEDYKSRVIEMVDKILHNLKPTPANGKGGIYVGTAGIAYMFYYLARSGLYPDHKERFLNAAKSYIESALEYDRSNISSKRKQIGFLHGEGGVHAVAALVFYYIGDKKASDKHLKVYQSSSLCCKDAEYDELFVGRAGYLLGVLLLQRHLKTEVLPSKEIDKIFQKILKTGKKFRSKLQLDGDIPLMFEYHGKMYLGAAHGFSGILQVLLCFPQLLNKDGNTLTMIQQSVDYLLSRCVDRDGNFNVATNLQSSLSQDGGKHLVHWCHGAAGVIYTFAKAYFVFGKDPKYLEACVKLGETVWKLGLLKKGPGICHGVAGSGYVFLLLYRLTGDTKYLYRAHKVQVCSST</sequence>
<dbReference type="InterPro" id="IPR020464">
    <property type="entry name" value="LanC-like_prot_euk"/>
</dbReference>
<evidence type="ECO:0000256" key="3">
    <source>
        <dbReference type="PIRSR" id="PIRSR607822-1"/>
    </source>
</evidence>
<dbReference type="AlphaFoldDB" id="F6SJY8"/>
<dbReference type="PRINTS" id="PR01951">
    <property type="entry name" value="LANCEUKARYTE"/>
</dbReference>
<keyword evidence="3" id="KW-0479">Metal-binding</keyword>
<dbReference type="PANTHER" id="PTHR12736:SF7">
    <property type="entry name" value="LANC-LIKE PROTEIN 3"/>
    <property type="match status" value="1"/>
</dbReference>
<keyword evidence="4" id="KW-1133">Transmembrane helix</keyword>
<dbReference type="PANTHER" id="PTHR12736">
    <property type="entry name" value="LANC-LIKE PROTEIN"/>
    <property type="match status" value="1"/>
</dbReference>
<dbReference type="InParanoid" id="F6SJY8"/>
<dbReference type="PRINTS" id="PR01950">
    <property type="entry name" value="LANCSUPER"/>
</dbReference>
<dbReference type="CDD" id="cd04794">
    <property type="entry name" value="euk_LANCL"/>
    <property type="match status" value="1"/>
</dbReference>
<feature type="transmembrane region" description="Helical" evidence="4">
    <location>
        <begin position="105"/>
        <end position="125"/>
    </location>
</feature>
<dbReference type="InterPro" id="IPR007822">
    <property type="entry name" value="LANC-like"/>
</dbReference>
<dbReference type="Pfam" id="PF05147">
    <property type="entry name" value="LANC_like"/>
    <property type="match status" value="1"/>
</dbReference>
<evidence type="ECO:0000256" key="4">
    <source>
        <dbReference type="SAM" id="Phobius"/>
    </source>
</evidence>
<dbReference type="GO" id="GO:0005886">
    <property type="term" value="C:plasma membrane"/>
    <property type="evidence" value="ECO:0000318"/>
    <property type="project" value="GO_Central"/>
</dbReference>
<comment type="similarity">
    <text evidence="1">Belongs to the LanC-like protein family.</text>
</comment>
<dbReference type="HOGENOM" id="CLU_036244_0_1_1"/>
<dbReference type="OMA" id="GTSAIMH"/>